<keyword evidence="6" id="KW-0694">RNA-binding</keyword>
<dbReference type="Gene3D" id="3.30.70.270">
    <property type="match status" value="2"/>
</dbReference>
<dbReference type="GO" id="GO:0004519">
    <property type="term" value="F:endonuclease activity"/>
    <property type="evidence" value="ECO:0007669"/>
    <property type="project" value="UniProtKB-KW"/>
</dbReference>
<dbReference type="FunFam" id="3.30.70.270:FF:000020">
    <property type="entry name" value="Transposon Tf2-6 polyprotein-like Protein"/>
    <property type="match status" value="1"/>
</dbReference>
<dbReference type="GO" id="GO:0005634">
    <property type="term" value="C:nucleus"/>
    <property type="evidence" value="ECO:0007669"/>
    <property type="project" value="UniProtKB-ARBA"/>
</dbReference>
<dbReference type="EMBL" id="AWSO01002330">
    <property type="protein sequence ID" value="ESK81638.1"/>
    <property type="molecule type" value="Genomic_DNA"/>
</dbReference>
<dbReference type="GO" id="GO:0003723">
    <property type="term" value="F:RNA binding"/>
    <property type="evidence" value="ECO:0007669"/>
    <property type="project" value="UniProtKB-KW"/>
</dbReference>
<evidence type="ECO:0008006" key="13">
    <source>
        <dbReference type="Google" id="ProtNLM"/>
    </source>
</evidence>
<dbReference type="GO" id="GO:0016787">
    <property type="term" value="F:hydrolase activity"/>
    <property type="evidence" value="ECO:0007669"/>
    <property type="project" value="UniProtKB-KW"/>
</dbReference>
<feature type="compositionally biased region" description="Acidic residues" evidence="8">
    <location>
        <begin position="633"/>
        <end position="643"/>
    </location>
</feature>
<feature type="domain" description="Reverse transcriptase" evidence="9">
    <location>
        <begin position="1"/>
        <end position="68"/>
    </location>
</feature>
<protein>
    <recommendedName>
        <fullName evidence="13">Pro-pol protein</fullName>
    </recommendedName>
</protein>
<evidence type="ECO:0000259" key="9">
    <source>
        <dbReference type="PROSITE" id="PS50878"/>
    </source>
</evidence>
<keyword evidence="2" id="KW-0548">Nucleotidyltransferase</keyword>
<dbReference type="HOGENOM" id="CLU_000384_9_5_1"/>
<dbReference type="InterPro" id="IPR041373">
    <property type="entry name" value="RT_RNaseH"/>
</dbReference>
<dbReference type="AlphaFoldDB" id="V2W4D4"/>
<dbReference type="InterPro" id="IPR036397">
    <property type="entry name" value="RNaseH_sf"/>
</dbReference>
<sequence length="833" mass="95908">MNDILSDFIDEGWCVVYMDDILLFSKDQTEHREWTERLMRRLKKHDLFLKPEKCKFDVTEVVFLGMVIRPGYIAMDPIKLAGIADWEPPQTVKGVHASLGFGNLYRKFIGKYAHLIRLMNNLLQKNWKFEWTRQCQIAFDLLRARFLSKLILVMPDVDKPFVIEADASKWATGAVLKQKGADSKWHPCGYLSKLLSPTEWNYEIYDRELAIYRALMEWHHYLMGGKFKIVILSDHKNLTYFRMAQKLNRRQARWSLFLSEFDLELVHIPGKSITQADALSRQTNEQDDVDSDNEDIVVLPDQLFIKGIDLGLKEDIAERLSPDDFHKSALEQLLHRGVPPIKSALSDWKIEGDLLFFQNQVYVLNNMDLRRRIVQSIHETLGVGHPGQWNTVEQVQRDFWWPEMAKFIRSFVDGCVVCQQSKINTHPTRTPIQPMQTTLNSFPFQICTMDLIMDLPECDRMDSILVVVDHSSTKGVIFTPCTKTIDATKIAELLIQHLYRRFGLLDHIISDRDPRFAAEVFQEMGKQLSIKHSMSTVFHPQTDGETERVNQEVEAYLRAFCSKEQTRWKEYLPLAEFAHNNRTHSVLKKSLFFMMMGYHPRPLPTVFEKTMIPSFHWKVEHIPAVGGEAALEGSEDTAKDEEQENRIPENDDDPPMPSLRNLTLAPTPMMQLVGHVSALCADWSAILPDIAHSTCAIDASKLSLDICLVTALTNEGLAVLRTEGLIQAQTLCRMVTIMTMNKTTMTNHTTISAENVDMLVAKYDRDAQLLFVGEDPKKVRMLSVEERQAMGWQPTFNVPSTLWLGVVEEMPDLDERPDTSYDYDTELYRDGES</sequence>
<feature type="domain" description="Integrase catalytic" evidence="10">
    <location>
        <begin position="439"/>
        <end position="608"/>
    </location>
</feature>
<keyword evidence="12" id="KW-1185">Reference proteome</keyword>
<dbReference type="OrthoDB" id="4022548at2759"/>
<name>V2W4D4_MONRO</name>
<keyword evidence="7" id="KW-0695">RNA-directed DNA polymerase</keyword>
<evidence type="ECO:0000256" key="1">
    <source>
        <dbReference type="ARBA" id="ARBA00022679"/>
    </source>
</evidence>
<keyword evidence="5" id="KW-0378">Hydrolase</keyword>
<dbReference type="Gene3D" id="1.10.340.70">
    <property type="match status" value="1"/>
</dbReference>
<dbReference type="GO" id="GO:0003964">
    <property type="term" value="F:RNA-directed DNA polymerase activity"/>
    <property type="evidence" value="ECO:0007669"/>
    <property type="project" value="UniProtKB-KW"/>
</dbReference>
<evidence type="ECO:0000313" key="11">
    <source>
        <dbReference type="EMBL" id="ESK81638.1"/>
    </source>
</evidence>
<evidence type="ECO:0000256" key="3">
    <source>
        <dbReference type="ARBA" id="ARBA00022722"/>
    </source>
</evidence>
<keyword evidence="4" id="KW-0255">Endonuclease</keyword>
<dbReference type="Pfam" id="PF17921">
    <property type="entry name" value="Integrase_H2C2"/>
    <property type="match status" value="1"/>
</dbReference>
<evidence type="ECO:0000256" key="2">
    <source>
        <dbReference type="ARBA" id="ARBA00022695"/>
    </source>
</evidence>
<evidence type="ECO:0000256" key="6">
    <source>
        <dbReference type="ARBA" id="ARBA00022884"/>
    </source>
</evidence>
<dbReference type="PROSITE" id="PS50878">
    <property type="entry name" value="RT_POL"/>
    <property type="match status" value="1"/>
</dbReference>
<keyword evidence="1" id="KW-0808">Transferase</keyword>
<dbReference type="InterPro" id="IPR012337">
    <property type="entry name" value="RNaseH-like_sf"/>
</dbReference>
<evidence type="ECO:0000256" key="4">
    <source>
        <dbReference type="ARBA" id="ARBA00022759"/>
    </source>
</evidence>
<evidence type="ECO:0000313" key="12">
    <source>
        <dbReference type="Proteomes" id="UP000017559"/>
    </source>
</evidence>
<evidence type="ECO:0000256" key="8">
    <source>
        <dbReference type="SAM" id="MobiDB-lite"/>
    </source>
</evidence>
<keyword evidence="3" id="KW-0540">Nuclease</keyword>
<dbReference type="InterPro" id="IPR050951">
    <property type="entry name" value="Retrovirus_Pol_polyprotein"/>
</dbReference>
<gene>
    <name evidence="11" type="ORF">Moror_3252</name>
</gene>
<dbReference type="PROSITE" id="PS50994">
    <property type="entry name" value="INTEGRASE"/>
    <property type="match status" value="1"/>
</dbReference>
<dbReference type="InterPro" id="IPR000477">
    <property type="entry name" value="RT_dom"/>
</dbReference>
<dbReference type="SUPFAM" id="SSF56672">
    <property type="entry name" value="DNA/RNA polymerases"/>
    <property type="match status" value="1"/>
</dbReference>
<dbReference type="Proteomes" id="UP000017559">
    <property type="component" value="Unassembled WGS sequence"/>
</dbReference>
<dbReference type="InterPro" id="IPR043502">
    <property type="entry name" value="DNA/RNA_pol_sf"/>
</dbReference>
<dbReference type="SUPFAM" id="SSF53098">
    <property type="entry name" value="Ribonuclease H-like"/>
    <property type="match status" value="1"/>
</dbReference>
<dbReference type="InterPro" id="IPR043128">
    <property type="entry name" value="Rev_trsase/Diguanyl_cyclase"/>
</dbReference>
<dbReference type="Pfam" id="PF17917">
    <property type="entry name" value="RT_RNaseH"/>
    <property type="match status" value="1"/>
</dbReference>
<accession>V2W4D4</accession>
<evidence type="ECO:0000256" key="5">
    <source>
        <dbReference type="ARBA" id="ARBA00022801"/>
    </source>
</evidence>
<dbReference type="CDD" id="cd09274">
    <property type="entry name" value="RNase_HI_RT_Ty3"/>
    <property type="match status" value="1"/>
</dbReference>
<evidence type="ECO:0000259" key="10">
    <source>
        <dbReference type="PROSITE" id="PS50994"/>
    </source>
</evidence>
<dbReference type="PANTHER" id="PTHR37984">
    <property type="entry name" value="PROTEIN CBG26694"/>
    <property type="match status" value="1"/>
</dbReference>
<comment type="caution">
    <text evidence="11">The sequence shown here is derived from an EMBL/GenBank/DDBJ whole genome shotgun (WGS) entry which is preliminary data.</text>
</comment>
<evidence type="ECO:0000256" key="7">
    <source>
        <dbReference type="ARBA" id="ARBA00022918"/>
    </source>
</evidence>
<dbReference type="PANTHER" id="PTHR37984:SF5">
    <property type="entry name" value="PROTEIN NYNRIN-LIKE"/>
    <property type="match status" value="1"/>
</dbReference>
<dbReference type="GO" id="GO:0015074">
    <property type="term" value="P:DNA integration"/>
    <property type="evidence" value="ECO:0007669"/>
    <property type="project" value="InterPro"/>
</dbReference>
<dbReference type="Gene3D" id="3.30.420.10">
    <property type="entry name" value="Ribonuclease H-like superfamily/Ribonuclease H"/>
    <property type="match status" value="1"/>
</dbReference>
<dbReference type="Pfam" id="PF00078">
    <property type="entry name" value="RVT_1"/>
    <property type="match status" value="1"/>
</dbReference>
<dbReference type="InterPro" id="IPR041588">
    <property type="entry name" value="Integrase_H2C2"/>
</dbReference>
<reference evidence="11 12" key="1">
    <citation type="journal article" date="2014" name="BMC Genomics">
        <title>Genome and secretome analysis of the hemibiotrophic fungal pathogen, Moniliophthora roreri, which causes frosty pod rot disease of cacao: mechanisms of the biotrophic and necrotrophic phases.</title>
        <authorList>
            <person name="Meinhardt L.W."/>
            <person name="Costa G.G.L."/>
            <person name="Thomazella D.P.T."/>
            <person name="Teixeira P.J.P.L."/>
            <person name="Carazzolle M.F."/>
            <person name="Schuster S.C."/>
            <person name="Carlson J.E."/>
            <person name="Guiltinan M.J."/>
            <person name="Mieczkowski P."/>
            <person name="Farmer A."/>
            <person name="Ramaraj T."/>
            <person name="Crozier J."/>
            <person name="Davis R.E."/>
            <person name="Shao J."/>
            <person name="Melnick R.L."/>
            <person name="Pereira G.A.G."/>
            <person name="Bailey B.A."/>
        </authorList>
    </citation>
    <scope>NUCLEOTIDE SEQUENCE [LARGE SCALE GENOMIC DNA]</scope>
    <source>
        <strain evidence="11 12">MCA 2997</strain>
    </source>
</reference>
<feature type="region of interest" description="Disordered" evidence="8">
    <location>
        <begin position="629"/>
        <end position="658"/>
    </location>
</feature>
<proteinExistence type="predicted"/>
<dbReference type="KEGG" id="mrr:Moror_3252"/>
<organism evidence="11 12">
    <name type="scientific">Moniliophthora roreri (strain MCA 2997)</name>
    <name type="common">Cocoa frosty pod rot fungus</name>
    <name type="synonym">Crinipellis roreri</name>
    <dbReference type="NCBI Taxonomy" id="1381753"/>
    <lineage>
        <taxon>Eukaryota</taxon>
        <taxon>Fungi</taxon>
        <taxon>Dikarya</taxon>
        <taxon>Basidiomycota</taxon>
        <taxon>Agaricomycotina</taxon>
        <taxon>Agaricomycetes</taxon>
        <taxon>Agaricomycetidae</taxon>
        <taxon>Agaricales</taxon>
        <taxon>Marasmiineae</taxon>
        <taxon>Marasmiaceae</taxon>
        <taxon>Moniliophthora</taxon>
    </lineage>
</organism>
<dbReference type="InterPro" id="IPR001584">
    <property type="entry name" value="Integrase_cat-core"/>
</dbReference>